<protein>
    <submittedName>
        <fullName evidence="2">Uncharacterized protein</fullName>
    </submittedName>
</protein>
<gene>
    <name evidence="2" type="ORF">FRACA_2720006</name>
</gene>
<keyword evidence="1" id="KW-0472">Membrane</keyword>
<keyword evidence="1" id="KW-1133">Transmembrane helix</keyword>
<dbReference type="EMBL" id="FZMO01000193">
    <property type="protein sequence ID" value="SNQ48734.1"/>
    <property type="molecule type" value="Genomic_DNA"/>
</dbReference>
<dbReference type="Proteomes" id="UP000234331">
    <property type="component" value="Unassembled WGS sequence"/>
</dbReference>
<name>A0A2I2KSU5_9ACTN</name>
<evidence type="ECO:0000313" key="2">
    <source>
        <dbReference type="EMBL" id="SNQ48734.1"/>
    </source>
</evidence>
<feature type="transmembrane region" description="Helical" evidence="1">
    <location>
        <begin position="19"/>
        <end position="36"/>
    </location>
</feature>
<keyword evidence="1" id="KW-0812">Transmembrane</keyword>
<proteinExistence type="predicted"/>
<sequence length="38" mass="4036">MCVVAVGLVGGGLTDPGGIVVQLWGALIAVTLDRWWRR</sequence>
<keyword evidence="3" id="KW-1185">Reference proteome</keyword>
<dbReference type="AlphaFoldDB" id="A0A2I2KSU5"/>
<organism evidence="2 3">
    <name type="scientific">Frankia canadensis</name>
    <dbReference type="NCBI Taxonomy" id="1836972"/>
    <lineage>
        <taxon>Bacteria</taxon>
        <taxon>Bacillati</taxon>
        <taxon>Actinomycetota</taxon>
        <taxon>Actinomycetes</taxon>
        <taxon>Frankiales</taxon>
        <taxon>Frankiaceae</taxon>
        <taxon>Frankia</taxon>
    </lineage>
</organism>
<evidence type="ECO:0000256" key="1">
    <source>
        <dbReference type="SAM" id="Phobius"/>
    </source>
</evidence>
<evidence type="ECO:0000313" key="3">
    <source>
        <dbReference type="Proteomes" id="UP000234331"/>
    </source>
</evidence>
<reference evidence="2 3" key="1">
    <citation type="submission" date="2017-06" db="EMBL/GenBank/DDBJ databases">
        <authorList>
            <person name="Kim H.J."/>
            <person name="Triplett B.A."/>
        </authorList>
    </citation>
    <scope>NUCLEOTIDE SEQUENCE [LARGE SCALE GENOMIC DNA]</scope>
    <source>
        <strain evidence="2">FRACA_ARgP5</strain>
    </source>
</reference>
<accession>A0A2I2KSU5</accession>